<dbReference type="Gene3D" id="2.60.40.420">
    <property type="entry name" value="Cupredoxins - blue copper proteins"/>
    <property type="match status" value="1"/>
</dbReference>
<keyword evidence="4" id="KW-1185">Reference proteome</keyword>
<evidence type="ECO:0000259" key="2">
    <source>
        <dbReference type="Pfam" id="PF13473"/>
    </source>
</evidence>
<comment type="caution">
    <text evidence="3">The sequence shown here is derived from an EMBL/GenBank/DDBJ whole genome shotgun (WGS) entry which is preliminary data.</text>
</comment>
<sequence>MTKIYVWSRKKLYATSGAAILLLAAVVFAVKPTVEAFEQIDKQVEERVIHMVTGEFKTTTKDGKVIEAYRWDPGTIVVKEGDQVTLNIWGVNGNEHPFYIEGMDVKGVVTKGNETTVSFHASQTGIYRLICQTHADRAHHGPMIGYIVVEPR</sequence>
<keyword evidence="1" id="KW-0732">Signal</keyword>
<dbReference type="RefSeq" id="WP_379930104.1">
    <property type="nucleotide sequence ID" value="NZ_JBHUMM010000042.1"/>
</dbReference>
<proteinExistence type="predicted"/>
<evidence type="ECO:0000313" key="3">
    <source>
        <dbReference type="EMBL" id="MFD2672539.1"/>
    </source>
</evidence>
<dbReference type="InterPro" id="IPR008972">
    <property type="entry name" value="Cupredoxin"/>
</dbReference>
<feature type="chain" id="PRO_5046991610" evidence="1">
    <location>
        <begin position="30"/>
        <end position="152"/>
    </location>
</feature>
<protein>
    <submittedName>
        <fullName evidence="3">Cupredoxin domain-containing protein</fullName>
    </submittedName>
</protein>
<gene>
    <name evidence="3" type="ORF">ACFSUC_13300</name>
</gene>
<organism evidence="3 4">
    <name type="scientific">Marinicrinis sediminis</name>
    <dbReference type="NCBI Taxonomy" id="1652465"/>
    <lineage>
        <taxon>Bacteria</taxon>
        <taxon>Bacillati</taxon>
        <taxon>Bacillota</taxon>
        <taxon>Bacilli</taxon>
        <taxon>Bacillales</taxon>
        <taxon>Paenibacillaceae</taxon>
    </lineage>
</organism>
<feature type="signal peptide" evidence="1">
    <location>
        <begin position="1"/>
        <end position="29"/>
    </location>
</feature>
<dbReference type="Pfam" id="PF13473">
    <property type="entry name" value="Cupredoxin_1"/>
    <property type="match status" value="1"/>
</dbReference>
<accession>A0ABW5RDR0</accession>
<dbReference type="SUPFAM" id="SSF49503">
    <property type="entry name" value="Cupredoxins"/>
    <property type="match status" value="1"/>
</dbReference>
<feature type="domain" description="EfeO-type cupredoxin-like" evidence="2">
    <location>
        <begin position="56"/>
        <end position="138"/>
    </location>
</feature>
<evidence type="ECO:0000256" key="1">
    <source>
        <dbReference type="SAM" id="SignalP"/>
    </source>
</evidence>
<reference evidence="4" key="1">
    <citation type="journal article" date="2019" name="Int. J. Syst. Evol. Microbiol.">
        <title>The Global Catalogue of Microorganisms (GCM) 10K type strain sequencing project: providing services to taxonomists for standard genome sequencing and annotation.</title>
        <authorList>
            <consortium name="The Broad Institute Genomics Platform"/>
            <consortium name="The Broad Institute Genome Sequencing Center for Infectious Disease"/>
            <person name="Wu L."/>
            <person name="Ma J."/>
        </authorList>
    </citation>
    <scope>NUCLEOTIDE SEQUENCE [LARGE SCALE GENOMIC DNA]</scope>
    <source>
        <strain evidence="4">KCTC 33676</strain>
    </source>
</reference>
<evidence type="ECO:0000313" key="4">
    <source>
        <dbReference type="Proteomes" id="UP001597497"/>
    </source>
</evidence>
<dbReference type="EMBL" id="JBHUMM010000042">
    <property type="protein sequence ID" value="MFD2672539.1"/>
    <property type="molecule type" value="Genomic_DNA"/>
</dbReference>
<dbReference type="InterPro" id="IPR028096">
    <property type="entry name" value="EfeO_Cupredoxin"/>
</dbReference>
<name>A0ABW5RDR0_9BACL</name>
<dbReference type="Proteomes" id="UP001597497">
    <property type="component" value="Unassembled WGS sequence"/>
</dbReference>